<keyword evidence="2" id="KW-0328">Glycosyltransferase</keyword>
<evidence type="ECO:0000259" key="1">
    <source>
        <dbReference type="Pfam" id="PF13439"/>
    </source>
</evidence>
<dbReference type="GO" id="GO:0016757">
    <property type="term" value="F:glycosyltransferase activity"/>
    <property type="evidence" value="ECO:0007669"/>
    <property type="project" value="UniProtKB-KW"/>
</dbReference>
<name>A0ABS5VLQ5_9BACT</name>
<proteinExistence type="predicted"/>
<keyword evidence="3" id="KW-1185">Reference proteome</keyword>
<organism evidence="2 3">
    <name type="scientific">Chryseosolibacter indicus</name>
    <dbReference type="NCBI Taxonomy" id="2782351"/>
    <lineage>
        <taxon>Bacteria</taxon>
        <taxon>Pseudomonadati</taxon>
        <taxon>Bacteroidota</taxon>
        <taxon>Cytophagia</taxon>
        <taxon>Cytophagales</taxon>
        <taxon>Chryseotaleaceae</taxon>
        <taxon>Chryseosolibacter</taxon>
    </lineage>
</organism>
<comment type="caution">
    <text evidence="2">The sequence shown here is derived from an EMBL/GenBank/DDBJ whole genome shotgun (WGS) entry which is preliminary data.</text>
</comment>
<feature type="domain" description="Glycosyltransferase subfamily 4-like N-terminal" evidence="1">
    <location>
        <begin position="32"/>
        <end position="206"/>
    </location>
</feature>
<sequence>MEFDNKSSVLYLTYDGLTDPLGQSQILPYLCGLSKEGYKITIISFEKKDRFHEKYNQIKNLCNAHNLNWRPLKYHKAPPVLSTIYDLLKLRITVGFFLKRNNCDILHCRSYPTSLIGLWAKRKFGVKFIFDMRGFWADERVEGGLWSLKNPLTFLIYKFFKKKEATFLKECDSVVSLTTAAKKYLVREFDIPEQKIIVIPCSVDLDLFDPAKISSVEKSNLQKKLGLSSDDYVLLYLGSLGTWYMYNEMVEFYEVFKKRNPKAKFLFLTPDQDKVQRRDGFIVATVNRSEVPLYCSIAHAAIFFIKPSFSKMASSATKLAEVMAMRLEVVTNPGWGDIDEFTKHGLSILLHKEGAVIELGNTSPLAIDNNRNYILNEMSLKGAISKYLSVYNTLCNKN</sequence>
<accession>A0ABS5VLQ5</accession>
<gene>
    <name evidence="2" type="ORF">KK060_02045</name>
</gene>
<dbReference type="Gene3D" id="3.40.50.2000">
    <property type="entry name" value="Glycogen Phosphorylase B"/>
    <property type="match status" value="2"/>
</dbReference>
<dbReference type="RefSeq" id="WP_254151736.1">
    <property type="nucleotide sequence ID" value="NZ_JAHESD010000003.1"/>
</dbReference>
<dbReference type="Pfam" id="PF13439">
    <property type="entry name" value="Glyco_transf_4"/>
    <property type="match status" value="1"/>
</dbReference>
<dbReference type="SUPFAM" id="SSF53756">
    <property type="entry name" value="UDP-Glycosyltransferase/glycogen phosphorylase"/>
    <property type="match status" value="1"/>
</dbReference>
<reference evidence="2 3" key="1">
    <citation type="submission" date="2021-05" db="EMBL/GenBank/DDBJ databases">
        <title>A Polyphasic approach of four new species of the genus Ohtaekwangia: Ohtaekwangia histidinii sp. nov., Ohtaekwangia cretensis sp. nov., Ohtaekwangia indiensis sp. nov., Ohtaekwangia reichenbachii sp. nov. from diverse environment.</title>
        <authorList>
            <person name="Octaviana S."/>
        </authorList>
    </citation>
    <scope>NUCLEOTIDE SEQUENCE [LARGE SCALE GENOMIC DNA]</scope>
    <source>
        <strain evidence="2 3">PWU20</strain>
    </source>
</reference>
<dbReference type="InterPro" id="IPR028098">
    <property type="entry name" value="Glyco_trans_4-like_N"/>
</dbReference>
<evidence type="ECO:0000313" key="3">
    <source>
        <dbReference type="Proteomes" id="UP000772618"/>
    </source>
</evidence>
<evidence type="ECO:0000313" key="2">
    <source>
        <dbReference type="EMBL" id="MBT1702041.1"/>
    </source>
</evidence>
<dbReference type="PANTHER" id="PTHR12526">
    <property type="entry name" value="GLYCOSYLTRANSFERASE"/>
    <property type="match status" value="1"/>
</dbReference>
<dbReference type="EC" id="2.4.-.-" evidence="2"/>
<dbReference type="EMBL" id="JAHESD010000003">
    <property type="protein sequence ID" value="MBT1702041.1"/>
    <property type="molecule type" value="Genomic_DNA"/>
</dbReference>
<protein>
    <submittedName>
        <fullName evidence="2">Glycosyltransferase</fullName>
        <ecNumber evidence="2">2.4.-.-</ecNumber>
    </submittedName>
</protein>
<keyword evidence="2" id="KW-0808">Transferase</keyword>
<dbReference type="Proteomes" id="UP000772618">
    <property type="component" value="Unassembled WGS sequence"/>
</dbReference>